<evidence type="ECO:0000313" key="2">
    <source>
        <dbReference type="Proteomes" id="UP000183223"/>
    </source>
</evidence>
<dbReference type="GeneID" id="45656725"/>
<reference evidence="2" key="1">
    <citation type="submission" date="2016-10" db="EMBL/GenBank/DDBJ databases">
        <authorList>
            <person name="Varghese N."/>
            <person name="Submissions S."/>
        </authorList>
    </citation>
    <scope>NUCLEOTIDE SEQUENCE [LARGE SCALE GENOMIC DNA]</scope>
    <source>
        <strain evidence="2">ATCC 29999</strain>
    </source>
</reference>
<protein>
    <submittedName>
        <fullName evidence="1">Uncharacterized protein</fullName>
    </submittedName>
</protein>
<sequence length="116" mass="13251">MIDHIPLDRMKKDFLLILNQKSIGTIDTDNLSVNYNDHLDKRLKRYLTLLCDTAELLANATENRDEVTAQAALLRIRSHSMSLSSFFEAITEDVEVLLGLNGWPKIPDNYIYPSSK</sequence>
<dbReference type="Gene3D" id="6.10.290.10">
    <property type="match status" value="1"/>
</dbReference>
<organism evidence="1 2">
    <name type="scientific">Photorhabdus luminescens</name>
    <name type="common">Xenorhabdus luminescens</name>
    <dbReference type="NCBI Taxonomy" id="29488"/>
    <lineage>
        <taxon>Bacteria</taxon>
        <taxon>Pseudomonadati</taxon>
        <taxon>Pseudomonadota</taxon>
        <taxon>Gammaproteobacteria</taxon>
        <taxon>Enterobacterales</taxon>
        <taxon>Morganellaceae</taxon>
        <taxon>Photorhabdus</taxon>
    </lineage>
</organism>
<dbReference type="EMBL" id="FMWJ01000010">
    <property type="protein sequence ID" value="SCZ66308.1"/>
    <property type="molecule type" value="Genomic_DNA"/>
</dbReference>
<gene>
    <name evidence="1" type="ORF">SAMN02982990_02542</name>
</gene>
<keyword evidence="2" id="KW-1185">Reference proteome</keyword>
<dbReference type="AlphaFoldDB" id="A0A1G5QXI0"/>
<accession>A0A1G5QXI0</accession>
<dbReference type="OrthoDB" id="8946715at2"/>
<name>A0A1G5QXI0_PHOLU</name>
<dbReference type="RefSeq" id="WP_049583742.1">
    <property type="nucleotide sequence ID" value="NZ_CAWQXX010000069.1"/>
</dbReference>
<evidence type="ECO:0000313" key="1">
    <source>
        <dbReference type="EMBL" id="SCZ66308.1"/>
    </source>
</evidence>
<proteinExistence type="predicted"/>
<dbReference type="Proteomes" id="UP000183223">
    <property type="component" value="Unassembled WGS sequence"/>
</dbReference>